<keyword evidence="4" id="KW-0175">Coiled coil</keyword>
<reference evidence="9 10" key="1">
    <citation type="submission" date="2019-11" db="EMBL/GenBank/DDBJ databases">
        <title>Draft Genome Sequences of Six Type Strains of the Genus Massilia.</title>
        <authorList>
            <person name="Miess H."/>
            <person name="Frediansyah A."/>
            <person name="Goeker M."/>
            <person name="Gross H."/>
        </authorList>
    </citation>
    <scope>NUCLEOTIDE SEQUENCE [LARGE SCALE GENOMIC DNA]</scope>
    <source>
        <strain evidence="9 10">DSM 17513</strain>
    </source>
</reference>
<dbReference type="InterPro" id="IPR013783">
    <property type="entry name" value="Ig-like_fold"/>
</dbReference>
<keyword evidence="7" id="KW-0732">Signal</keyword>
<organism evidence="9 10">
    <name type="scientific">Pseudoduganella dura</name>
    <dbReference type="NCBI Taxonomy" id="321982"/>
    <lineage>
        <taxon>Bacteria</taxon>
        <taxon>Pseudomonadati</taxon>
        <taxon>Pseudomonadota</taxon>
        <taxon>Betaproteobacteria</taxon>
        <taxon>Burkholderiales</taxon>
        <taxon>Oxalobacteraceae</taxon>
        <taxon>Telluria group</taxon>
        <taxon>Pseudoduganella</taxon>
    </lineage>
</organism>
<feature type="chain" id="PRO_5026001822" description="Histidine kinase domain-containing protein" evidence="7">
    <location>
        <begin position="34"/>
        <end position="1003"/>
    </location>
</feature>
<keyword evidence="3" id="KW-0902">Two-component regulatory system</keyword>
<dbReference type="Pfam" id="PF07730">
    <property type="entry name" value="HisKA_3"/>
    <property type="match status" value="1"/>
</dbReference>
<proteinExistence type="predicted"/>
<dbReference type="SMART" id="SM00387">
    <property type="entry name" value="HATPase_c"/>
    <property type="match status" value="1"/>
</dbReference>
<accession>A0A6I3X3S7</accession>
<dbReference type="InterPro" id="IPR011110">
    <property type="entry name" value="Reg_prop"/>
</dbReference>
<feature type="transmembrane region" description="Helical" evidence="6">
    <location>
        <begin position="755"/>
        <end position="773"/>
    </location>
</feature>
<dbReference type="InterPro" id="IPR015943">
    <property type="entry name" value="WD40/YVTN_repeat-like_dom_sf"/>
</dbReference>
<dbReference type="RefSeq" id="WP_155707554.1">
    <property type="nucleotide sequence ID" value="NZ_BMWU01000018.1"/>
</dbReference>
<dbReference type="PROSITE" id="PS50109">
    <property type="entry name" value="HIS_KIN"/>
    <property type="match status" value="1"/>
</dbReference>
<dbReference type="Pfam" id="PF07495">
    <property type="entry name" value="Y_Y_Y"/>
    <property type="match status" value="1"/>
</dbReference>
<dbReference type="PANTHER" id="PTHR24421">
    <property type="entry name" value="NITRATE/NITRITE SENSOR PROTEIN NARX-RELATED"/>
    <property type="match status" value="1"/>
</dbReference>
<dbReference type="Pfam" id="PF07494">
    <property type="entry name" value="Reg_prop"/>
    <property type="match status" value="1"/>
</dbReference>
<feature type="compositionally biased region" description="Polar residues" evidence="5">
    <location>
        <begin position="219"/>
        <end position="228"/>
    </location>
</feature>
<dbReference type="Proteomes" id="UP000431684">
    <property type="component" value="Unassembled WGS sequence"/>
</dbReference>
<keyword evidence="10" id="KW-1185">Reference proteome</keyword>
<feature type="region of interest" description="Disordered" evidence="5">
    <location>
        <begin position="206"/>
        <end position="230"/>
    </location>
</feature>
<dbReference type="InterPro" id="IPR003961">
    <property type="entry name" value="FN3_dom"/>
</dbReference>
<name>A0A6I3X3S7_9BURK</name>
<dbReference type="SUPFAM" id="SSF63829">
    <property type="entry name" value="Calcium-dependent phosphotriesterase"/>
    <property type="match status" value="3"/>
</dbReference>
<dbReference type="PROSITE" id="PS51257">
    <property type="entry name" value="PROKAR_LIPOPROTEIN"/>
    <property type="match status" value="1"/>
</dbReference>
<feature type="domain" description="Histidine kinase" evidence="8">
    <location>
        <begin position="907"/>
        <end position="995"/>
    </location>
</feature>
<dbReference type="InterPro" id="IPR003594">
    <property type="entry name" value="HATPase_dom"/>
</dbReference>
<dbReference type="PANTHER" id="PTHR24421:SF62">
    <property type="entry name" value="SENSORY TRANSDUCTION HISTIDINE KINASE"/>
    <property type="match status" value="1"/>
</dbReference>
<gene>
    <name evidence="9" type="ORF">GJV26_03140</name>
</gene>
<dbReference type="EMBL" id="WNWM01000002">
    <property type="protein sequence ID" value="MUI11489.1"/>
    <property type="molecule type" value="Genomic_DNA"/>
</dbReference>
<feature type="signal peptide" evidence="7">
    <location>
        <begin position="1"/>
        <end position="33"/>
    </location>
</feature>
<dbReference type="Gene3D" id="2.60.40.10">
    <property type="entry name" value="Immunoglobulins"/>
    <property type="match status" value="1"/>
</dbReference>
<dbReference type="Gene3D" id="2.130.10.10">
    <property type="entry name" value="YVTN repeat-like/Quinoprotein amine dehydrogenase"/>
    <property type="match status" value="3"/>
</dbReference>
<dbReference type="GO" id="GO:0000155">
    <property type="term" value="F:phosphorelay sensor kinase activity"/>
    <property type="evidence" value="ECO:0007669"/>
    <property type="project" value="InterPro"/>
</dbReference>
<evidence type="ECO:0000256" key="1">
    <source>
        <dbReference type="ARBA" id="ARBA00022679"/>
    </source>
</evidence>
<dbReference type="Pfam" id="PF02518">
    <property type="entry name" value="HATPase_c"/>
    <property type="match status" value="1"/>
</dbReference>
<sequence length="1003" mass="106189">MPSDRHRRLPDLIHSLLACLFAACSLLPSHLPAAPARTLDQLEHVAWTQRDGVPDNITAMAQTTDGWMWLGTSEGLWRFDGLRFTSVQPAGAARFPDRSVYTLQSDGAGGLWIGWMFGGISHYHAGKVRNWGTADGLPAGAIWSFAGDGKRLWAAGIGGLAYFDGARWQRMGPAQGFTARKVASVFVHADGTVAAFTEQGLSLRRPGRDRFEPAIPGPSTRQPPSQSGRGPVWYLEQRGIRALDSLAGYAHADRWVFRQRGPVSGSMLADSSGALWFDDVAGLLRHTDPLRADDRPGGGYAPGTELFTMARGLTGNVVHCLMEDAQGNVWVATSGGLDRFRAANAVEARLPTPYRARLLAAAGGGVFIADGNGSWRIEGDGTVRALPAGAGAQAMAAAQDGTIWQATKDALRHLSADGSRLLAEVAYPADVAPADNIRAVAVERGGAVWLVSSGRGVLRHANGAWQRHPALPEGGRKTPIAVLQDSRGRVWIGYEDNQVALVEGGAVTLYGAAQGLAAGRVSVLAEYGGAIWAGGTDGLSRLSGNRFVPVRTAPADAVAGLAGGVGAPEGLWLNGAAGLVLLPAAALRANGTVPARVFDEGEGVAGRARPLFNNSIVRAADGRIWVSTKRRVFWLDPAAMRQEPVPAAPTLLHVTADGREHDPALAVHLPPDPGRVSFRFATPSTDMAARIRYRYRLEGYDRAWQQAGRATEAAYTGLPPGDFRFVVQAVNGAGASSPPGAGLPVHVPPTVVQTVWFKLACGALALLGLWGLYRYRLRLHARRLLALERTRNAERERIARELHDTLLQSVQGLVLRVHATTERMPAADPLRASLAATLERADAVLAEARDRVQGLRQTAPAANGLPAQLAAVLAQVCEEQGAPRCGFAHTGNPRALSAEAAHACTSIAIEAVRNACRHAGARDIAVRLAYGAEELELSVADDGDGIDAEMLRSGRAGHWGIAGMNERAAEAGGVLRIRSTPGTGTTVTLSLPYAGAMAEYGRA</sequence>
<comment type="caution">
    <text evidence="9">The sequence shown here is derived from an EMBL/GenBank/DDBJ whole genome shotgun (WGS) entry which is preliminary data.</text>
</comment>
<feature type="coiled-coil region" evidence="4">
    <location>
        <begin position="831"/>
        <end position="858"/>
    </location>
</feature>
<dbReference type="CDD" id="cd16917">
    <property type="entry name" value="HATPase_UhpB-NarQ-NarX-like"/>
    <property type="match status" value="1"/>
</dbReference>
<dbReference type="Gene3D" id="3.30.565.10">
    <property type="entry name" value="Histidine kinase-like ATPase, C-terminal domain"/>
    <property type="match status" value="1"/>
</dbReference>
<evidence type="ECO:0000259" key="8">
    <source>
        <dbReference type="PROSITE" id="PS50109"/>
    </source>
</evidence>
<dbReference type="Gene3D" id="1.20.5.1930">
    <property type="match status" value="1"/>
</dbReference>
<keyword evidence="1" id="KW-0808">Transferase</keyword>
<evidence type="ECO:0000256" key="6">
    <source>
        <dbReference type="SAM" id="Phobius"/>
    </source>
</evidence>
<evidence type="ECO:0000256" key="7">
    <source>
        <dbReference type="SAM" id="SignalP"/>
    </source>
</evidence>
<dbReference type="OrthoDB" id="8697484at2"/>
<dbReference type="InterPro" id="IPR036890">
    <property type="entry name" value="HATPase_C_sf"/>
</dbReference>
<evidence type="ECO:0000313" key="9">
    <source>
        <dbReference type="EMBL" id="MUI11489.1"/>
    </source>
</evidence>
<protein>
    <recommendedName>
        <fullName evidence="8">Histidine kinase domain-containing protein</fullName>
    </recommendedName>
</protein>
<dbReference type="SUPFAM" id="SSF55874">
    <property type="entry name" value="ATPase domain of HSP90 chaperone/DNA topoisomerase II/histidine kinase"/>
    <property type="match status" value="1"/>
</dbReference>
<dbReference type="CDD" id="cd00063">
    <property type="entry name" value="FN3"/>
    <property type="match status" value="1"/>
</dbReference>
<dbReference type="InterPro" id="IPR050482">
    <property type="entry name" value="Sensor_HK_TwoCompSys"/>
</dbReference>
<evidence type="ECO:0000256" key="3">
    <source>
        <dbReference type="ARBA" id="ARBA00023012"/>
    </source>
</evidence>
<evidence type="ECO:0000313" key="10">
    <source>
        <dbReference type="Proteomes" id="UP000431684"/>
    </source>
</evidence>
<dbReference type="InterPro" id="IPR005467">
    <property type="entry name" value="His_kinase_dom"/>
</dbReference>
<dbReference type="AlphaFoldDB" id="A0A6I3X3S7"/>
<dbReference type="GO" id="GO:0016020">
    <property type="term" value="C:membrane"/>
    <property type="evidence" value="ECO:0007669"/>
    <property type="project" value="InterPro"/>
</dbReference>
<evidence type="ECO:0000256" key="4">
    <source>
        <dbReference type="SAM" id="Coils"/>
    </source>
</evidence>
<keyword evidence="6" id="KW-0472">Membrane</keyword>
<keyword evidence="6" id="KW-1133">Transmembrane helix</keyword>
<dbReference type="InterPro" id="IPR011712">
    <property type="entry name" value="Sig_transdc_His_kin_sub3_dim/P"/>
</dbReference>
<keyword evidence="2" id="KW-0418">Kinase</keyword>
<keyword evidence="6" id="KW-0812">Transmembrane</keyword>
<evidence type="ECO:0000256" key="2">
    <source>
        <dbReference type="ARBA" id="ARBA00022777"/>
    </source>
</evidence>
<dbReference type="GO" id="GO:0046983">
    <property type="term" value="F:protein dimerization activity"/>
    <property type="evidence" value="ECO:0007669"/>
    <property type="project" value="InterPro"/>
</dbReference>
<evidence type="ECO:0000256" key="5">
    <source>
        <dbReference type="SAM" id="MobiDB-lite"/>
    </source>
</evidence>
<dbReference type="InterPro" id="IPR011123">
    <property type="entry name" value="Y_Y_Y"/>
</dbReference>